<dbReference type="Gene3D" id="2.60.40.3110">
    <property type="match status" value="1"/>
</dbReference>
<evidence type="ECO:0000256" key="2">
    <source>
        <dbReference type="SAM" id="SignalP"/>
    </source>
</evidence>
<evidence type="ECO:0000313" key="4">
    <source>
        <dbReference type="Proteomes" id="UP000619041"/>
    </source>
</evidence>
<dbReference type="Proteomes" id="UP000619041">
    <property type="component" value="Unassembled WGS sequence"/>
</dbReference>
<evidence type="ECO:0008006" key="5">
    <source>
        <dbReference type="Google" id="ProtNLM"/>
    </source>
</evidence>
<dbReference type="EMBL" id="BMKL01000001">
    <property type="protein sequence ID" value="GGE03823.1"/>
    <property type="molecule type" value="Genomic_DNA"/>
</dbReference>
<name>A0ABQ1SC76_9SPHN</name>
<proteinExistence type="predicted"/>
<keyword evidence="4" id="KW-1185">Reference proteome</keyword>
<gene>
    <name evidence="3" type="ORF">GCM10011515_24340</name>
</gene>
<organism evidence="3 4">
    <name type="scientific">Tsuneonella deserti</name>
    <dbReference type="NCBI Taxonomy" id="2035528"/>
    <lineage>
        <taxon>Bacteria</taxon>
        <taxon>Pseudomonadati</taxon>
        <taxon>Pseudomonadota</taxon>
        <taxon>Alphaproteobacteria</taxon>
        <taxon>Sphingomonadales</taxon>
        <taxon>Erythrobacteraceae</taxon>
        <taxon>Tsuneonella</taxon>
    </lineage>
</organism>
<feature type="signal peptide" evidence="2">
    <location>
        <begin position="1"/>
        <end position="23"/>
    </location>
</feature>
<feature type="chain" id="PRO_5047518324" description="Fimbrial biogenesis outer membrane usher protein" evidence="2">
    <location>
        <begin position="24"/>
        <end position="821"/>
    </location>
</feature>
<dbReference type="PANTHER" id="PTHR30451:SF5">
    <property type="entry name" value="SLR0019 PROTEIN"/>
    <property type="match status" value="1"/>
</dbReference>
<dbReference type="Pfam" id="PF00577">
    <property type="entry name" value="Usher"/>
    <property type="match status" value="1"/>
</dbReference>
<evidence type="ECO:0000256" key="1">
    <source>
        <dbReference type="SAM" id="MobiDB-lite"/>
    </source>
</evidence>
<dbReference type="InterPro" id="IPR000015">
    <property type="entry name" value="Fimb_usher"/>
</dbReference>
<dbReference type="InterPro" id="IPR042186">
    <property type="entry name" value="FimD_plug_dom"/>
</dbReference>
<dbReference type="RefSeq" id="WP_188645375.1">
    <property type="nucleotide sequence ID" value="NZ_BMKL01000001.1"/>
</dbReference>
<keyword evidence="2" id="KW-0732">Signal</keyword>
<reference evidence="4" key="1">
    <citation type="journal article" date="2019" name="Int. J. Syst. Evol. Microbiol.">
        <title>The Global Catalogue of Microorganisms (GCM) 10K type strain sequencing project: providing services to taxonomists for standard genome sequencing and annotation.</title>
        <authorList>
            <consortium name="The Broad Institute Genomics Platform"/>
            <consortium name="The Broad Institute Genome Sequencing Center for Infectious Disease"/>
            <person name="Wu L."/>
            <person name="Ma J."/>
        </authorList>
    </citation>
    <scope>NUCLEOTIDE SEQUENCE [LARGE SCALE GENOMIC DNA]</scope>
    <source>
        <strain evidence="4">CGMCC 1.15959</strain>
    </source>
</reference>
<comment type="caution">
    <text evidence="3">The sequence shown here is derived from an EMBL/GenBank/DDBJ whole genome shotgun (WGS) entry which is preliminary data.</text>
</comment>
<protein>
    <recommendedName>
        <fullName evidence="5">Fimbrial biogenesis outer membrane usher protein</fullName>
    </recommendedName>
</protein>
<dbReference type="Gene3D" id="2.60.40.2610">
    <property type="entry name" value="Outer membrane usher protein FimD, plug domain"/>
    <property type="match status" value="1"/>
</dbReference>
<sequence length="821" mass="86953">MPSLARLAARPSFAFLAAAAAVAGTPLAAQSDPFELPKGLTAQSVRPDDGPRLSEITVDGQAYPRMITVAGSGSDMTVEADDARAAGLPVPEGASGQVRLDALKIYKWNYDGLRQRLEVELFRNNDGENLKDFARRAETMSESRPLLALRVDYDLTATVSRRNSSVGGLVSATIVYGNFALDSTARATTDPEVGSPGLLRLDTVARFAMPDRGMAASIGDFVSAGSQSQRAVRMGGIQIASDFDLRPDLVTVPLPGFSGSVAVPTTVDVLTGDQRYSLGEVAPGDFSVRNVPTQPGRGEASVILRDALGREVVQTARFYVSDRLLAPRTTGYAVNAGFVRRRYGYENNDYGQLAATAYVRRGLSPRLTVEGSAEWTRGTANAGARGDFVIAEAALATVEARVSSDSAAGSGTLLHLGLESYGSRLGGSIRATLPSVSYRDVATRLGDEAPPREFAGQFFYRFSGDTNFQLSYARHEYRGIRPTALADRSSEVLNANLRARLSSRATFFAGAGVRRGASGSAVSGALGLSISLGGRTNAGAYASYDDGRLSGSATYAHDAQQDGDIGYRASATASGGNQRLSGGLTWRERRILLDGQLEEVNGVFAARGNARGTLLIAGGSVFARNQSGGSYALVRTGRVGGIPITRENQEVGVTDDKGLLLVQNIPAQATIKIDVKADKLPADALVRETTHFIRVPRRAVALVEIDTLRFRPVLRQLVDLAGRPLPAGLPVRSLPSGETTIVGFDGFAEINAGSQDSRLMVGHPGQACLVSLGSASLDQEGQPPLRCEPMTVAQQIEDGPELSTKKSRDRRQRATLAVSAP</sequence>
<evidence type="ECO:0000313" key="3">
    <source>
        <dbReference type="EMBL" id="GGE03823.1"/>
    </source>
</evidence>
<accession>A0ABQ1SC76</accession>
<feature type="region of interest" description="Disordered" evidence="1">
    <location>
        <begin position="794"/>
        <end position="821"/>
    </location>
</feature>
<dbReference type="PANTHER" id="PTHR30451">
    <property type="entry name" value="OUTER MEMBRANE USHER PROTEIN"/>
    <property type="match status" value="1"/>
</dbReference>